<feature type="transmembrane region" description="Helical" evidence="1">
    <location>
        <begin position="20"/>
        <end position="43"/>
    </location>
</feature>
<dbReference type="OrthoDB" id="5195358at2"/>
<name>A0A4R4RME8_9ACTN</name>
<feature type="transmembrane region" description="Helical" evidence="1">
    <location>
        <begin position="96"/>
        <end position="115"/>
    </location>
</feature>
<dbReference type="EMBL" id="SMKL01000037">
    <property type="protein sequence ID" value="TDC49842.1"/>
    <property type="molecule type" value="Genomic_DNA"/>
</dbReference>
<comment type="caution">
    <text evidence="2">The sequence shown here is derived from an EMBL/GenBank/DDBJ whole genome shotgun (WGS) entry which is preliminary data.</text>
</comment>
<feature type="transmembrane region" description="Helical" evidence="1">
    <location>
        <begin position="63"/>
        <end position="84"/>
    </location>
</feature>
<evidence type="ECO:0008006" key="4">
    <source>
        <dbReference type="Google" id="ProtNLM"/>
    </source>
</evidence>
<evidence type="ECO:0000256" key="1">
    <source>
        <dbReference type="SAM" id="Phobius"/>
    </source>
</evidence>
<organism evidence="2 3">
    <name type="scientific">Jiangella ureilytica</name>
    <dbReference type="NCBI Taxonomy" id="2530374"/>
    <lineage>
        <taxon>Bacteria</taxon>
        <taxon>Bacillati</taxon>
        <taxon>Actinomycetota</taxon>
        <taxon>Actinomycetes</taxon>
        <taxon>Jiangellales</taxon>
        <taxon>Jiangellaceae</taxon>
        <taxon>Jiangella</taxon>
    </lineage>
</organism>
<keyword evidence="1" id="KW-0812">Transmembrane</keyword>
<evidence type="ECO:0000313" key="3">
    <source>
        <dbReference type="Proteomes" id="UP000295621"/>
    </source>
</evidence>
<gene>
    <name evidence="2" type="ORF">E1212_17095</name>
</gene>
<keyword evidence="3" id="KW-1185">Reference proteome</keyword>
<keyword evidence="1" id="KW-1133">Transmembrane helix</keyword>
<reference evidence="2 3" key="1">
    <citation type="submission" date="2019-02" db="EMBL/GenBank/DDBJ databases">
        <title>Draft genome sequences of novel Actinobacteria.</title>
        <authorList>
            <person name="Sahin N."/>
            <person name="Ay H."/>
            <person name="Saygin H."/>
        </authorList>
    </citation>
    <scope>NUCLEOTIDE SEQUENCE [LARGE SCALE GENOMIC DNA]</scope>
    <source>
        <strain evidence="2 3">KC603</strain>
    </source>
</reference>
<evidence type="ECO:0000313" key="2">
    <source>
        <dbReference type="EMBL" id="TDC49842.1"/>
    </source>
</evidence>
<protein>
    <recommendedName>
        <fullName evidence="4">DUF2127 domain-containing protein</fullName>
    </recommendedName>
</protein>
<dbReference type="Proteomes" id="UP000295621">
    <property type="component" value="Unassembled WGS sequence"/>
</dbReference>
<dbReference type="AlphaFoldDB" id="A0A4R4RME8"/>
<feature type="transmembrane region" description="Helical" evidence="1">
    <location>
        <begin position="121"/>
        <end position="141"/>
    </location>
</feature>
<sequence length="157" mass="16536">MSATVPGNDGVGILRPPGEILAAVRLMYLGAALTALMGVLRALDPDAFEEALADSAGGEASGASMRGTYLFFLLVVAGLWLLVARGCRRGSRRWRVTATVLAALYVTATLATLVSAPRFDAYNVVSAAVAVVAVAVAWLLYRPEARRWFASPEPPTS</sequence>
<accession>A0A4R4RME8</accession>
<proteinExistence type="predicted"/>
<dbReference type="RefSeq" id="WP_131984575.1">
    <property type="nucleotide sequence ID" value="NZ_SMKL01000037.1"/>
</dbReference>
<keyword evidence="1" id="KW-0472">Membrane</keyword>